<keyword evidence="1" id="KW-0472">Membrane</keyword>
<name>A0ABW0HED5_9HYPH</name>
<proteinExistence type="predicted"/>
<organism evidence="2 3">
    <name type="scientific">Bosea vestrisii</name>
    <dbReference type="NCBI Taxonomy" id="151416"/>
    <lineage>
        <taxon>Bacteria</taxon>
        <taxon>Pseudomonadati</taxon>
        <taxon>Pseudomonadota</taxon>
        <taxon>Alphaproteobacteria</taxon>
        <taxon>Hyphomicrobiales</taxon>
        <taxon>Boseaceae</taxon>
        <taxon>Bosea</taxon>
    </lineage>
</organism>
<evidence type="ECO:0000313" key="2">
    <source>
        <dbReference type="EMBL" id="MFC5395603.1"/>
    </source>
</evidence>
<dbReference type="Proteomes" id="UP001596104">
    <property type="component" value="Unassembled WGS sequence"/>
</dbReference>
<protein>
    <submittedName>
        <fullName evidence="2">YcxB family protein</fullName>
    </submittedName>
</protein>
<comment type="caution">
    <text evidence="2">The sequence shown here is derived from an EMBL/GenBank/DDBJ whole genome shotgun (WGS) entry which is preliminary data.</text>
</comment>
<feature type="transmembrane region" description="Helical" evidence="1">
    <location>
        <begin position="12"/>
        <end position="31"/>
    </location>
</feature>
<evidence type="ECO:0000313" key="3">
    <source>
        <dbReference type="Proteomes" id="UP001596104"/>
    </source>
</evidence>
<accession>A0ABW0HED5</accession>
<dbReference type="EMBL" id="JBHSLV010000055">
    <property type="protein sequence ID" value="MFC5395603.1"/>
    <property type="molecule type" value="Genomic_DNA"/>
</dbReference>
<feature type="transmembrane region" description="Helical" evidence="1">
    <location>
        <begin position="221"/>
        <end position="243"/>
    </location>
</feature>
<reference evidence="3" key="1">
    <citation type="journal article" date="2019" name="Int. J. Syst. Evol. Microbiol.">
        <title>The Global Catalogue of Microorganisms (GCM) 10K type strain sequencing project: providing services to taxonomists for standard genome sequencing and annotation.</title>
        <authorList>
            <consortium name="The Broad Institute Genomics Platform"/>
            <consortium name="The Broad Institute Genome Sequencing Center for Infectious Disease"/>
            <person name="Wu L."/>
            <person name="Ma J."/>
        </authorList>
    </citation>
    <scope>NUCLEOTIDE SEQUENCE [LARGE SCALE GENOMIC DNA]</scope>
    <source>
        <strain evidence="3">CGMCC 1.16326</strain>
    </source>
</reference>
<gene>
    <name evidence="2" type="ORF">ACFPPC_23510</name>
</gene>
<dbReference type="RefSeq" id="WP_377011638.1">
    <property type="nucleotide sequence ID" value="NZ_JBHSLV010000055.1"/>
</dbReference>
<keyword evidence="1" id="KW-1133">Transmembrane helix</keyword>
<keyword evidence="3" id="KW-1185">Reference proteome</keyword>
<sequence length="339" mass="38079">MGRNFLDALSGPTGILLLAFALAGGIAYAVFGASTRHRLRRWYRNEGLTTAMPCSYRLHECGLDSSEPHHRSHIPAWRLRRLAESPGHFFIEIEGVDDLVALPKRDLSAEQQARLQDWARFCIGQAKPSDTDAAEQSATEPADEAPLDLRFRLTREDRTAMALRQQERFWPRSRLLRRTAIGLVFALLLVPAVMLLLWSIDPDRVPVEFALPLFAEMAVKTFWPVTAGLCGLVLLGHVATPFFMRLNAKSLGKTLHQRASDDEVRVLISPKGTISRQRGLESRYDWAAFTGIERRGEHIFVLLRRGDPLLLPARVLNSDQMQLFDRLAATHIGRAGDTA</sequence>
<feature type="transmembrane region" description="Helical" evidence="1">
    <location>
        <begin position="180"/>
        <end position="201"/>
    </location>
</feature>
<keyword evidence="1" id="KW-0812">Transmembrane</keyword>
<evidence type="ECO:0000256" key="1">
    <source>
        <dbReference type="SAM" id="Phobius"/>
    </source>
</evidence>